<keyword evidence="2 7" id="KW-0121">Carboxypeptidase</keyword>
<feature type="signal peptide" evidence="7">
    <location>
        <begin position="1"/>
        <end position="22"/>
    </location>
</feature>
<accession>A0A9P0F0K0</accession>
<dbReference type="EC" id="3.4.16.-" evidence="7"/>
<dbReference type="Pfam" id="PF00450">
    <property type="entry name" value="Peptidase_S10"/>
    <property type="match status" value="1"/>
</dbReference>
<keyword evidence="5 7" id="KW-0378">Hydrolase</keyword>
<evidence type="ECO:0000256" key="7">
    <source>
        <dbReference type="RuleBase" id="RU361156"/>
    </source>
</evidence>
<dbReference type="EMBL" id="OU963871">
    <property type="protein sequence ID" value="CAH0383250.1"/>
    <property type="molecule type" value="Genomic_DNA"/>
</dbReference>
<name>A0A9P0F0K0_BEMTA</name>
<evidence type="ECO:0000256" key="1">
    <source>
        <dbReference type="ARBA" id="ARBA00009431"/>
    </source>
</evidence>
<dbReference type="Gene3D" id="3.40.50.1820">
    <property type="entry name" value="alpha/beta hydrolase"/>
    <property type="match status" value="1"/>
</dbReference>
<dbReference type="InterPro" id="IPR001563">
    <property type="entry name" value="Peptidase_S10"/>
</dbReference>
<evidence type="ECO:0000256" key="2">
    <source>
        <dbReference type="ARBA" id="ARBA00022645"/>
    </source>
</evidence>
<dbReference type="PROSITE" id="PS00131">
    <property type="entry name" value="CARBOXYPEPT_SER_SER"/>
    <property type="match status" value="1"/>
</dbReference>
<reference evidence="8" key="1">
    <citation type="submission" date="2021-12" db="EMBL/GenBank/DDBJ databases">
        <authorList>
            <person name="King R."/>
        </authorList>
    </citation>
    <scope>NUCLEOTIDE SEQUENCE</scope>
</reference>
<dbReference type="GO" id="GO:0004185">
    <property type="term" value="F:serine-type carboxypeptidase activity"/>
    <property type="evidence" value="ECO:0007669"/>
    <property type="project" value="UniProtKB-UniRule"/>
</dbReference>
<dbReference type="AlphaFoldDB" id="A0A9P0F0K0"/>
<dbReference type="PRINTS" id="PR00724">
    <property type="entry name" value="CRBOXYPTASEC"/>
</dbReference>
<dbReference type="InterPro" id="IPR033124">
    <property type="entry name" value="Ser_caboxypep_his_AS"/>
</dbReference>
<evidence type="ECO:0000313" key="8">
    <source>
        <dbReference type="EMBL" id="CAH0383250.1"/>
    </source>
</evidence>
<dbReference type="InterPro" id="IPR018202">
    <property type="entry name" value="Ser_caboxypep_ser_AS"/>
</dbReference>
<evidence type="ECO:0000256" key="5">
    <source>
        <dbReference type="ARBA" id="ARBA00022801"/>
    </source>
</evidence>
<dbReference type="Proteomes" id="UP001152759">
    <property type="component" value="Chromosome 10"/>
</dbReference>
<dbReference type="PANTHER" id="PTHR11802">
    <property type="entry name" value="SERINE PROTEASE FAMILY S10 SERINE CARBOXYPEPTIDASE"/>
    <property type="match status" value="1"/>
</dbReference>
<gene>
    <name evidence="8" type="ORF">BEMITA_LOCUS2713</name>
</gene>
<evidence type="ECO:0000256" key="6">
    <source>
        <dbReference type="ARBA" id="ARBA00023180"/>
    </source>
</evidence>
<protein>
    <recommendedName>
        <fullName evidence="7">Carboxypeptidase</fullName>
        <ecNumber evidence="7">3.4.16.-</ecNumber>
    </recommendedName>
</protein>
<sequence length="466" mass="53455">MTPPPHLTLLPAIFTILTSVSGFLDFYGHGTHNLSIPTSLTSDDALYLTPYIEKGQIEKGQTLSVVPPMLKNVESFAGYLTVNKDYDSNLFFWMFKSQHGDWTKRPTVMWLQGGPGVSSLFGLFTELGPFSVNAKQELKRRKYSWNREYNLLFFDQPVGTGFSFTKNDRGFARDETAVARDLYEALIQLHKLFPSLQKNKFIISGESYAGKYIPAIGYKIHRENPKATIKIDLGGLMIGNGFTSPGDMMHYSSYLYQLGLVDEQLRAKLWNIEEDIRTHIKADRYNDAADLLNMEFDVILKKTRLRNPYDFTEDTMFDDWSMVKFVESEKTRKALHVGNNEFNGYTKPYVFLWNDLMRSVKPWVEELLAAEVFPIMFFSGQLDVIVAYPLSLAFFESLQWPQAFEYRKAERCYFMVGNDVAGYFKTAGTFTEVLVRNAGHMVPTAQPKWAFELLDRFVSNSSSFTC</sequence>
<evidence type="ECO:0000313" key="9">
    <source>
        <dbReference type="Proteomes" id="UP001152759"/>
    </source>
</evidence>
<dbReference type="InterPro" id="IPR029058">
    <property type="entry name" value="AB_hydrolase_fold"/>
</dbReference>
<dbReference type="GO" id="GO:0006508">
    <property type="term" value="P:proteolysis"/>
    <property type="evidence" value="ECO:0007669"/>
    <property type="project" value="UniProtKB-KW"/>
</dbReference>
<dbReference type="PANTHER" id="PTHR11802:SF472">
    <property type="entry name" value="SERINE CARBOXYPEPTIDASE CPVL-RELATED"/>
    <property type="match status" value="1"/>
</dbReference>
<keyword evidence="4 7" id="KW-0732">Signal</keyword>
<dbReference type="SUPFAM" id="SSF53474">
    <property type="entry name" value="alpha/beta-Hydrolases"/>
    <property type="match status" value="1"/>
</dbReference>
<keyword evidence="3 7" id="KW-0645">Protease</keyword>
<keyword evidence="9" id="KW-1185">Reference proteome</keyword>
<evidence type="ECO:0000256" key="4">
    <source>
        <dbReference type="ARBA" id="ARBA00022729"/>
    </source>
</evidence>
<dbReference type="PROSITE" id="PS00560">
    <property type="entry name" value="CARBOXYPEPT_SER_HIS"/>
    <property type="match status" value="1"/>
</dbReference>
<keyword evidence="6" id="KW-0325">Glycoprotein</keyword>
<comment type="similarity">
    <text evidence="1 7">Belongs to the peptidase S10 family.</text>
</comment>
<proteinExistence type="inferred from homology"/>
<evidence type="ECO:0000256" key="3">
    <source>
        <dbReference type="ARBA" id="ARBA00022670"/>
    </source>
</evidence>
<feature type="chain" id="PRO_5040528769" description="Carboxypeptidase" evidence="7">
    <location>
        <begin position="23"/>
        <end position="466"/>
    </location>
</feature>
<organism evidence="8 9">
    <name type="scientific">Bemisia tabaci</name>
    <name type="common">Sweetpotato whitefly</name>
    <name type="synonym">Aleurodes tabaci</name>
    <dbReference type="NCBI Taxonomy" id="7038"/>
    <lineage>
        <taxon>Eukaryota</taxon>
        <taxon>Metazoa</taxon>
        <taxon>Ecdysozoa</taxon>
        <taxon>Arthropoda</taxon>
        <taxon>Hexapoda</taxon>
        <taxon>Insecta</taxon>
        <taxon>Pterygota</taxon>
        <taxon>Neoptera</taxon>
        <taxon>Paraneoptera</taxon>
        <taxon>Hemiptera</taxon>
        <taxon>Sternorrhyncha</taxon>
        <taxon>Aleyrodoidea</taxon>
        <taxon>Aleyrodidae</taxon>
        <taxon>Aleyrodinae</taxon>
        <taxon>Bemisia</taxon>
    </lineage>
</organism>